<dbReference type="Proteomes" id="UP000054937">
    <property type="component" value="Unassembled WGS sequence"/>
</dbReference>
<dbReference type="OrthoDB" id="313400at2759"/>
<evidence type="ECO:0000313" key="1">
    <source>
        <dbReference type="EMBL" id="KRX04626.1"/>
    </source>
</evidence>
<keyword evidence="2" id="KW-1185">Reference proteome</keyword>
<organism evidence="1 2">
    <name type="scientific">Pseudocohnilembus persalinus</name>
    <name type="common">Ciliate</name>
    <dbReference type="NCBI Taxonomy" id="266149"/>
    <lineage>
        <taxon>Eukaryota</taxon>
        <taxon>Sar</taxon>
        <taxon>Alveolata</taxon>
        <taxon>Ciliophora</taxon>
        <taxon>Intramacronucleata</taxon>
        <taxon>Oligohymenophorea</taxon>
        <taxon>Scuticociliatia</taxon>
        <taxon>Philasterida</taxon>
        <taxon>Pseudocohnilembidae</taxon>
        <taxon>Pseudocohnilembus</taxon>
    </lineage>
</organism>
<sequence>MKQKKIKQLLFIEGIPYVVAVQSNLKIEEEMAQEFSTNFYTSIFSGQEVQKAFELAKNMSKNIRGDNCYTCCCAHEHAKNCKWKLKCNGDCSKHTPSSDCDCPKKNELIHKFSFDEQCRWAKSFIEELDLYTSEELDEIMLEDEEINVCCCKDATKEIKHDEIFYIN</sequence>
<dbReference type="InParanoid" id="A0A0V0QQQ0"/>
<evidence type="ECO:0000313" key="2">
    <source>
        <dbReference type="Proteomes" id="UP000054937"/>
    </source>
</evidence>
<name>A0A0V0QQQ0_PSEPJ</name>
<gene>
    <name evidence="1" type="ORF">PPERSA_04441</name>
</gene>
<protein>
    <submittedName>
        <fullName evidence="1">Uncharacterized protein</fullName>
    </submittedName>
</protein>
<dbReference type="AlphaFoldDB" id="A0A0V0QQQ0"/>
<dbReference type="EMBL" id="LDAU01000114">
    <property type="protein sequence ID" value="KRX04626.1"/>
    <property type="molecule type" value="Genomic_DNA"/>
</dbReference>
<proteinExistence type="predicted"/>
<comment type="caution">
    <text evidence="1">The sequence shown here is derived from an EMBL/GenBank/DDBJ whole genome shotgun (WGS) entry which is preliminary data.</text>
</comment>
<reference evidence="1 2" key="1">
    <citation type="journal article" date="2015" name="Sci. Rep.">
        <title>Genome of the facultative scuticociliatosis pathogen Pseudocohnilembus persalinus provides insight into its virulence through horizontal gene transfer.</title>
        <authorList>
            <person name="Xiong J."/>
            <person name="Wang G."/>
            <person name="Cheng J."/>
            <person name="Tian M."/>
            <person name="Pan X."/>
            <person name="Warren A."/>
            <person name="Jiang C."/>
            <person name="Yuan D."/>
            <person name="Miao W."/>
        </authorList>
    </citation>
    <scope>NUCLEOTIDE SEQUENCE [LARGE SCALE GENOMIC DNA]</scope>
    <source>
        <strain evidence="1">36N120E</strain>
    </source>
</reference>
<accession>A0A0V0QQQ0</accession>